<keyword evidence="2" id="KW-1185">Reference proteome</keyword>
<proteinExistence type="predicted"/>
<organism evidence="1 2">
    <name type="scientific">Eumeta variegata</name>
    <name type="common">Bagworm moth</name>
    <name type="synonym">Eumeta japonica</name>
    <dbReference type="NCBI Taxonomy" id="151549"/>
    <lineage>
        <taxon>Eukaryota</taxon>
        <taxon>Metazoa</taxon>
        <taxon>Ecdysozoa</taxon>
        <taxon>Arthropoda</taxon>
        <taxon>Hexapoda</taxon>
        <taxon>Insecta</taxon>
        <taxon>Pterygota</taxon>
        <taxon>Neoptera</taxon>
        <taxon>Endopterygota</taxon>
        <taxon>Lepidoptera</taxon>
        <taxon>Glossata</taxon>
        <taxon>Ditrysia</taxon>
        <taxon>Tineoidea</taxon>
        <taxon>Psychidae</taxon>
        <taxon>Oiketicinae</taxon>
        <taxon>Eumeta</taxon>
    </lineage>
</organism>
<gene>
    <name evidence="1" type="ORF">EVAR_84719_1</name>
</gene>
<protein>
    <submittedName>
        <fullName evidence="1">Uncharacterized protein</fullName>
    </submittedName>
</protein>
<dbReference type="AlphaFoldDB" id="A0A4C1VU76"/>
<evidence type="ECO:0000313" key="1">
    <source>
        <dbReference type="EMBL" id="GBP41375.1"/>
    </source>
</evidence>
<sequence>MSIGGGLWLLVRTPSSPFDHCMIAFRLPKLCPHLSVVFSTPYALVDVTVYIFLRMCIVGMKLENLRTLRQYRFSSQSDPEKSTQNVGTIKKMSVAQPATGWLEQLRIRGSPFVVAQDMRVPWECEEEAQATARGERAVMMLDWNVVRCGSELTCSSGNRIGCNQAS</sequence>
<name>A0A4C1VU76_EUMVA</name>
<reference evidence="1 2" key="1">
    <citation type="journal article" date="2019" name="Commun. Biol.">
        <title>The bagworm genome reveals a unique fibroin gene that provides high tensile strength.</title>
        <authorList>
            <person name="Kono N."/>
            <person name="Nakamura H."/>
            <person name="Ohtoshi R."/>
            <person name="Tomita M."/>
            <person name="Numata K."/>
            <person name="Arakawa K."/>
        </authorList>
    </citation>
    <scope>NUCLEOTIDE SEQUENCE [LARGE SCALE GENOMIC DNA]</scope>
</reference>
<dbReference type="Proteomes" id="UP000299102">
    <property type="component" value="Unassembled WGS sequence"/>
</dbReference>
<evidence type="ECO:0000313" key="2">
    <source>
        <dbReference type="Proteomes" id="UP000299102"/>
    </source>
</evidence>
<dbReference type="EMBL" id="BGZK01000398">
    <property type="protein sequence ID" value="GBP41375.1"/>
    <property type="molecule type" value="Genomic_DNA"/>
</dbReference>
<accession>A0A4C1VU76</accession>
<comment type="caution">
    <text evidence="1">The sequence shown here is derived from an EMBL/GenBank/DDBJ whole genome shotgun (WGS) entry which is preliminary data.</text>
</comment>